<protein>
    <submittedName>
        <fullName evidence="2">Uncharacterized protein</fullName>
    </submittedName>
</protein>
<evidence type="ECO:0000313" key="2">
    <source>
        <dbReference type="EMBL" id="CEK47297.1"/>
    </source>
</evidence>
<name>A0A0B6XTF5_9EUPU</name>
<feature type="non-terminal residue" evidence="2">
    <location>
        <position position="1"/>
    </location>
</feature>
<evidence type="ECO:0000256" key="1">
    <source>
        <dbReference type="SAM" id="MobiDB-lite"/>
    </source>
</evidence>
<proteinExistence type="predicted"/>
<dbReference type="EMBL" id="HACG01000432">
    <property type="protein sequence ID" value="CEK47297.1"/>
    <property type="molecule type" value="Transcribed_RNA"/>
</dbReference>
<reference evidence="2" key="1">
    <citation type="submission" date="2014-12" db="EMBL/GenBank/DDBJ databases">
        <title>Insight into the proteome of Arion vulgaris.</title>
        <authorList>
            <person name="Aradska J."/>
            <person name="Bulat T."/>
            <person name="Smidak R."/>
            <person name="Sarate P."/>
            <person name="Gangsoo J."/>
            <person name="Sialana F."/>
            <person name="Bilban M."/>
            <person name="Lubec G."/>
        </authorList>
    </citation>
    <scope>NUCLEOTIDE SEQUENCE</scope>
    <source>
        <tissue evidence="2">Skin</tissue>
    </source>
</reference>
<feature type="compositionally biased region" description="Low complexity" evidence="1">
    <location>
        <begin position="57"/>
        <end position="78"/>
    </location>
</feature>
<feature type="non-terminal residue" evidence="2">
    <location>
        <position position="88"/>
    </location>
</feature>
<feature type="compositionally biased region" description="Polar residues" evidence="1">
    <location>
        <begin position="79"/>
        <end position="88"/>
    </location>
</feature>
<accession>A0A0B6XTF5</accession>
<feature type="compositionally biased region" description="Polar residues" evidence="1">
    <location>
        <begin position="13"/>
        <end position="30"/>
    </location>
</feature>
<organism evidence="2">
    <name type="scientific">Arion vulgaris</name>
    <dbReference type="NCBI Taxonomy" id="1028688"/>
    <lineage>
        <taxon>Eukaryota</taxon>
        <taxon>Metazoa</taxon>
        <taxon>Spiralia</taxon>
        <taxon>Lophotrochozoa</taxon>
        <taxon>Mollusca</taxon>
        <taxon>Gastropoda</taxon>
        <taxon>Heterobranchia</taxon>
        <taxon>Euthyneura</taxon>
        <taxon>Panpulmonata</taxon>
        <taxon>Eupulmonata</taxon>
        <taxon>Stylommatophora</taxon>
        <taxon>Helicina</taxon>
        <taxon>Arionoidea</taxon>
        <taxon>Arionidae</taxon>
        <taxon>Arion</taxon>
    </lineage>
</organism>
<gene>
    <name evidence="2" type="primary">ORF1052</name>
</gene>
<feature type="region of interest" description="Disordered" evidence="1">
    <location>
        <begin position="1"/>
        <end position="88"/>
    </location>
</feature>
<dbReference type="AlphaFoldDB" id="A0A0B6XTF5"/>
<sequence length="88" mass="9575">TSQAVDIEAFASGDNSSGRRNFDSGSSIRSRQGELQARQRWGRYEPSFFTRSDDSSDNTVSSVENSNNNSNFSHASSNTCASDISDNV</sequence>